<name>A0AAN2PLQ2_9BACI</name>
<dbReference type="Gene3D" id="1.25.40.20">
    <property type="entry name" value="Ankyrin repeat-containing domain"/>
    <property type="match status" value="1"/>
</dbReference>
<dbReference type="PROSITE" id="PS50297">
    <property type="entry name" value="ANK_REP_REGION"/>
    <property type="match status" value="1"/>
</dbReference>
<dbReference type="PROSITE" id="PS50088">
    <property type="entry name" value="ANK_REPEAT"/>
    <property type="match status" value="2"/>
</dbReference>
<evidence type="ECO:0000256" key="2">
    <source>
        <dbReference type="ARBA" id="ARBA00023043"/>
    </source>
</evidence>
<proteinExistence type="predicted"/>
<evidence type="ECO:0000313" key="5">
    <source>
        <dbReference type="Proteomes" id="UP000182110"/>
    </source>
</evidence>
<accession>A0AAN2PLQ2</accession>
<dbReference type="Proteomes" id="UP000182110">
    <property type="component" value="Unassembled WGS sequence"/>
</dbReference>
<comment type="caution">
    <text evidence="4">The sequence shown here is derived from an EMBL/GenBank/DDBJ whole genome shotgun (WGS) entry which is preliminary data.</text>
</comment>
<evidence type="ECO:0000256" key="1">
    <source>
        <dbReference type="ARBA" id="ARBA00022737"/>
    </source>
</evidence>
<dbReference type="SUPFAM" id="SSF48403">
    <property type="entry name" value="Ankyrin repeat"/>
    <property type="match status" value="1"/>
</dbReference>
<keyword evidence="2 3" id="KW-0040">ANK repeat</keyword>
<evidence type="ECO:0000313" key="4">
    <source>
        <dbReference type="EMBL" id="CEG34471.1"/>
    </source>
</evidence>
<dbReference type="InterPro" id="IPR002110">
    <property type="entry name" value="Ankyrin_rpt"/>
</dbReference>
<sequence length="172" mass="19285">MDKTQISKDIRGAIKSGQTDTVRDLLEKEPEMLTWMTPFGTWLHIAATHGHLEMIKYLINAGIDANAQRGTFSTNALERAATKGHLDIAEYLINQNVEMDTSEPDRNPLFAAIYGGHFEIVKLLVENNIDITIKYSGDNMKDMDAYAFAIDRGQTEIADYLKQKMDLKGTSS</sequence>
<evidence type="ECO:0000256" key="3">
    <source>
        <dbReference type="PROSITE-ProRule" id="PRU00023"/>
    </source>
</evidence>
<dbReference type="InterPro" id="IPR036770">
    <property type="entry name" value="Ankyrin_rpt-contain_sf"/>
</dbReference>
<dbReference type="PANTHER" id="PTHR24173:SF74">
    <property type="entry name" value="ANKYRIN REPEAT DOMAIN-CONTAINING PROTEIN 16"/>
    <property type="match status" value="1"/>
</dbReference>
<keyword evidence="5" id="KW-1185">Reference proteome</keyword>
<protein>
    <submittedName>
        <fullName evidence="4">Ankyrin repeat family protein</fullName>
    </submittedName>
</protein>
<dbReference type="RefSeq" id="WP_048687739.1">
    <property type="nucleotide sequence ID" value="NZ_CCXW01000001.1"/>
</dbReference>
<dbReference type="SMART" id="SM00248">
    <property type="entry name" value="ANK"/>
    <property type="match status" value="3"/>
</dbReference>
<gene>
    <name evidence="4" type="ORF">BN1180_04674</name>
</gene>
<keyword evidence="1" id="KW-0677">Repeat</keyword>
<dbReference type="EMBL" id="CCXW01000001">
    <property type="protein sequence ID" value="CEG34471.1"/>
    <property type="molecule type" value="Genomic_DNA"/>
</dbReference>
<reference evidence="4 5" key="1">
    <citation type="journal article" date="2014" name="Genome Announc.">
        <title>Genome Sequence of Bacillus simplex Strain P558, Isolated from a Human Fecal Sample.</title>
        <authorList>
            <person name="Croce O."/>
            <person name="Hugon P."/>
            <person name="Lagier J.C."/>
            <person name="Bibi F."/>
            <person name="Robert C."/>
            <person name="Azhar E.I."/>
            <person name="Raoult D."/>
            <person name="Fournier P.E."/>
        </authorList>
    </citation>
    <scope>NUCLEOTIDE SEQUENCE [LARGE SCALE GENOMIC DNA]</scope>
    <source>
        <strain evidence="4 5">P558</strain>
    </source>
</reference>
<dbReference type="AlphaFoldDB" id="A0AAN2PLQ2"/>
<dbReference type="Pfam" id="PF12796">
    <property type="entry name" value="Ank_2"/>
    <property type="match status" value="2"/>
</dbReference>
<feature type="repeat" description="ANK" evidence="3">
    <location>
        <begin position="104"/>
        <end position="136"/>
    </location>
</feature>
<feature type="repeat" description="ANK" evidence="3">
    <location>
        <begin position="41"/>
        <end position="70"/>
    </location>
</feature>
<organism evidence="4 5">
    <name type="scientific">Peribacillus simplex</name>
    <dbReference type="NCBI Taxonomy" id="1478"/>
    <lineage>
        <taxon>Bacteria</taxon>
        <taxon>Bacillati</taxon>
        <taxon>Bacillota</taxon>
        <taxon>Bacilli</taxon>
        <taxon>Bacillales</taxon>
        <taxon>Bacillaceae</taxon>
        <taxon>Peribacillus</taxon>
    </lineage>
</organism>
<dbReference type="PANTHER" id="PTHR24173">
    <property type="entry name" value="ANKYRIN REPEAT CONTAINING"/>
    <property type="match status" value="1"/>
</dbReference>